<proteinExistence type="predicted"/>
<dbReference type="AlphaFoldDB" id="A0A0F9PX91"/>
<dbReference type="EMBL" id="LAZR01004776">
    <property type="protein sequence ID" value="KKN05676.1"/>
    <property type="molecule type" value="Genomic_DNA"/>
</dbReference>
<protein>
    <submittedName>
        <fullName evidence="1">Uncharacterized protein</fullName>
    </submittedName>
</protein>
<gene>
    <name evidence="1" type="ORF">LCGC14_1085090</name>
</gene>
<name>A0A0F9PX91_9ZZZZ</name>
<reference evidence="1" key="1">
    <citation type="journal article" date="2015" name="Nature">
        <title>Complex archaea that bridge the gap between prokaryotes and eukaryotes.</title>
        <authorList>
            <person name="Spang A."/>
            <person name="Saw J.H."/>
            <person name="Jorgensen S.L."/>
            <person name="Zaremba-Niedzwiedzka K."/>
            <person name="Martijn J."/>
            <person name="Lind A.E."/>
            <person name="van Eijk R."/>
            <person name="Schleper C."/>
            <person name="Guy L."/>
            <person name="Ettema T.J."/>
        </authorList>
    </citation>
    <scope>NUCLEOTIDE SEQUENCE</scope>
</reference>
<sequence length="175" mass="19162">MKNVITKVDAQKYRVSFGIKPNGAQGKQQEDGEPFGQVQLSALFDLSKVNPNAVDVPTGIMEHALSSIVIEHQGIVRGSLTGKTFEDKYKDLEKIATGTVPTIEVGKKEAGKVSIKARNLLLETKNREYPDIFRRGKGLIPVDDLIDMADIDPKDWAEAAAKMEGRIAQAGKKTK</sequence>
<accession>A0A0F9PX91</accession>
<evidence type="ECO:0000313" key="1">
    <source>
        <dbReference type="EMBL" id="KKN05676.1"/>
    </source>
</evidence>
<comment type="caution">
    <text evidence="1">The sequence shown here is derived from an EMBL/GenBank/DDBJ whole genome shotgun (WGS) entry which is preliminary data.</text>
</comment>
<organism evidence="1">
    <name type="scientific">marine sediment metagenome</name>
    <dbReference type="NCBI Taxonomy" id="412755"/>
    <lineage>
        <taxon>unclassified sequences</taxon>
        <taxon>metagenomes</taxon>
        <taxon>ecological metagenomes</taxon>
    </lineage>
</organism>